<evidence type="ECO:0000313" key="1">
    <source>
        <dbReference type="Proteomes" id="UP000095287"/>
    </source>
</evidence>
<reference evidence="2" key="1">
    <citation type="submission" date="2016-11" db="UniProtKB">
        <authorList>
            <consortium name="WormBaseParasite"/>
        </authorList>
    </citation>
    <scope>IDENTIFICATION</scope>
</reference>
<keyword evidence="1" id="KW-1185">Reference proteome</keyword>
<protein>
    <submittedName>
        <fullName evidence="2">Uncharacterized protein</fullName>
    </submittedName>
</protein>
<sequence length="175" mass="20194">MCPYGYRTRIDSLSRYSRAARSHELDASVAADCARTMDRKERFFYCSCQIGPLEREKSRPLLCGGCIVIGHRRHLTLHGHWPIERKVEPTSGEQCREMMEDKKIAGRSMTQETKGLFVTVPVSWDYWQLHVPEQTDIQYTLRIGSRVHYGALGPHGCSARNTIMWQSPCCPHRRL</sequence>
<evidence type="ECO:0000313" key="2">
    <source>
        <dbReference type="WBParaSite" id="L893_g30016.t1"/>
    </source>
</evidence>
<dbReference type="WBParaSite" id="L893_g30016.t1">
    <property type="protein sequence ID" value="L893_g30016.t1"/>
    <property type="gene ID" value="L893_g30016"/>
</dbReference>
<dbReference type="AlphaFoldDB" id="A0A1I7ZUF0"/>
<dbReference type="Proteomes" id="UP000095287">
    <property type="component" value="Unplaced"/>
</dbReference>
<organism evidence="1 2">
    <name type="scientific">Steinernema glaseri</name>
    <dbReference type="NCBI Taxonomy" id="37863"/>
    <lineage>
        <taxon>Eukaryota</taxon>
        <taxon>Metazoa</taxon>
        <taxon>Ecdysozoa</taxon>
        <taxon>Nematoda</taxon>
        <taxon>Chromadorea</taxon>
        <taxon>Rhabditida</taxon>
        <taxon>Tylenchina</taxon>
        <taxon>Panagrolaimomorpha</taxon>
        <taxon>Strongyloidoidea</taxon>
        <taxon>Steinernematidae</taxon>
        <taxon>Steinernema</taxon>
    </lineage>
</organism>
<name>A0A1I7ZUF0_9BILA</name>
<proteinExistence type="predicted"/>
<accession>A0A1I7ZUF0</accession>